<accession>A0ABQ5NX21</accession>
<feature type="chain" id="PRO_5047283159" evidence="5">
    <location>
        <begin position="23"/>
        <end position="534"/>
    </location>
</feature>
<gene>
    <name evidence="7" type="ORF">SYYSPA8_09510</name>
</gene>
<feature type="region of interest" description="Disordered" evidence="4">
    <location>
        <begin position="63"/>
        <end position="84"/>
    </location>
</feature>
<proteinExistence type="inferred from homology"/>
<evidence type="ECO:0000313" key="7">
    <source>
        <dbReference type="EMBL" id="GLF94521.1"/>
    </source>
</evidence>
<reference evidence="7 8" key="1">
    <citation type="submission" date="2022-10" db="EMBL/GenBank/DDBJ databases">
        <title>Draft genome sequence of Streptomyces sp. YSPA8.</title>
        <authorList>
            <person name="Moriuchi R."/>
            <person name="Dohra H."/>
            <person name="Yamamura H."/>
            <person name="Kodani S."/>
        </authorList>
    </citation>
    <scope>NUCLEOTIDE SEQUENCE [LARGE SCALE GENOMIC DNA]</scope>
    <source>
        <strain evidence="7 8">YSPA8</strain>
    </source>
</reference>
<name>A0ABQ5NX21_9ACTN</name>
<organism evidence="7 8">
    <name type="scientific">Streptomyces yaizuensis</name>
    <dbReference type="NCBI Taxonomy" id="2989713"/>
    <lineage>
        <taxon>Bacteria</taxon>
        <taxon>Bacillati</taxon>
        <taxon>Actinomycetota</taxon>
        <taxon>Actinomycetes</taxon>
        <taxon>Kitasatosporales</taxon>
        <taxon>Streptomycetaceae</taxon>
        <taxon>Streptomyces</taxon>
    </lineage>
</organism>
<evidence type="ECO:0000259" key="6">
    <source>
        <dbReference type="Pfam" id="PF08386"/>
    </source>
</evidence>
<evidence type="ECO:0000256" key="3">
    <source>
        <dbReference type="ARBA" id="ARBA00022801"/>
    </source>
</evidence>
<comment type="similarity">
    <text evidence="1">Belongs to the peptidase S33 family.</text>
</comment>
<dbReference type="PANTHER" id="PTHR43248:SF29">
    <property type="entry name" value="TRIPEPTIDYL AMINOPEPTIDASE"/>
    <property type="match status" value="1"/>
</dbReference>
<feature type="domain" description="Peptidase S33 tripeptidyl aminopeptidase-like C-terminal" evidence="6">
    <location>
        <begin position="429"/>
        <end position="533"/>
    </location>
</feature>
<dbReference type="InterPro" id="IPR029058">
    <property type="entry name" value="AB_hydrolase_fold"/>
</dbReference>
<keyword evidence="8" id="KW-1185">Reference proteome</keyword>
<comment type="caution">
    <text evidence="7">The sequence shown here is derived from an EMBL/GenBank/DDBJ whole genome shotgun (WGS) entry which is preliminary data.</text>
</comment>
<sequence length="534" mass="56400">MPTTASALRAAALVASLAVLLAAGGCSDGGEGDGGTAGSRTTTPAPTGSEALERFTAQKLNWRTCPPPSEAEGGGPAPSPLPGGTPWQCSFLEVPLDYADPGGETIELALIRGRAVNQQKRIGSLIFNFGGPGGSGVAALPNFESDYADLRTRYDLVSFDPRGVGRSVAVECEDNRRLDAFYAGDSTPDTPDEERKFQDALASYNRACERNSGTELPHVGTTNAARDMDLMRQALGDRRLHYVGVSYGTELGGVYAHLFPRTVGRAVLDASVDPTKTAEQSALGQAKGFQLAFGNFARDCLDRGDECLLPGESVEDIQNWVADLLARLDEKPIPAIGDRDLTQSLALTGIVQTLYAQDFWQYLEQGLDEADGGNGGLLLTFADLMNGREQNGHYDNSMAALTAISCADYRDRFSLAETRERLPRFRAASPLFGDTLAWGLMSCDGWPVAGAWSHPDVSAPGSAPIVVIGSTGDPATPYEGTRAMAEALGPDVGVTMTYKGEGHGSYTSGDTCVRDAVNAYLLDGTVPPAGKVCP</sequence>
<dbReference type="SUPFAM" id="SSF53474">
    <property type="entry name" value="alpha/beta-Hydrolases"/>
    <property type="match status" value="1"/>
</dbReference>
<dbReference type="GO" id="GO:0016787">
    <property type="term" value="F:hydrolase activity"/>
    <property type="evidence" value="ECO:0007669"/>
    <property type="project" value="UniProtKB-KW"/>
</dbReference>
<evidence type="ECO:0000256" key="2">
    <source>
        <dbReference type="ARBA" id="ARBA00022729"/>
    </source>
</evidence>
<dbReference type="InterPro" id="IPR051601">
    <property type="entry name" value="Serine_prot/Carboxylest_S33"/>
</dbReference>
<dbReference type="RefSeq" id="WP_323446601.1">
    <property type="nucleotide sequence ID" value="NZ_BSBI01000003.1"/>
</dbReference>
<dbReference type="Gene3D" id="3.40.50.1820">
    <property type="entry name" value="alpha/beta hydrolase"/>
    <property type="match status" value="1"/>
</dbReference>
<feature type="region of interest" description="Disordered" evidence="4">
    <location>
        <begin position="29"/>
        <end position="49"/>
    </location>
</feature>
<dbReference type="InterPro" id="IPR013595">
    <property type="entry name" value="Pept_S33_TAP-like_C"/>
</dbReference>
<evidence type="ECO:0000256" key="5">
    <source>
        <dbReference type="SAM" id="SignalP"/>
    </source>
</evidence>
<dbReference type="Pfam" id="PF08386">
    <property type="entry name" value="Abhydrolase_4"/>
    <property type="match status" value="1"/>
</dbReference>
<dbReference type="Proteomes" id="UP001291653">
    <property type="component" value="Unassembled WGS sequence"/>
</dbReference>
<feature type="signal peptide" evidence="5">
    <location>
        <begin position="1"/>
        <end position="22"/>
    </location>
</feature>
<dbReference type="EMBL" id="BSBI01000003">
    <property type="protein sequence ID" value="GLF94521.1"/>
    <property type="molecule type" value="Genomic_DNA"/>
</dbReference>
<keyword evidence="2 5" id="KW-0732">Signal</keyword>
<evidence type="ECO:0000256" key="1">
    <source>
        <dbReference type="ARBA" id="ARBA00010088"/>
    </source>
</evidence>
<evidence type="ECO:0000313" key="8">
    <source>
        <dbReference type="Proteomes" id="UP001291653"/>
    </source>
</evidence>
<evidence type="ECO:0000256" key="4">
    <source>
        <dbReference type="SAM" id="MobiDB-lite"/>
    </source>
</evidence>
<keyword evidence="3 7" id="KW-0378">Hydrolase</keyword>
<protein>
    <submittedName>
        <fullName evidence="7">Alpha/beta hydrolase</fullName>
    </submittedName>
</protein>
<dbReference type="PANTHER" id="PTHR43248">
    <property type="entry name" value="2-SUCCINYL-6-HYDROXY-2,4-CYCLOHEXADIENE-1-CARBOXYLATE SYNTHASE"/>
    <property type="match status" value="1"/>
</dbReference>